<evidence type="ECO:0000313" key="3">
    <source>
        <dbReference type="Proteomes" id="UP001458880"/>
    </source>
</evidence>
<dbReference type="Proteomes" id="UP001458880">
    <property type="component" value="Unassembled WGS sequence"/>
</dbReference>
<gene>
    <name evidence="2" type="ORF">QE152_g39702</name>
</gene>
<sequence>DCQECVVVTDDDLSHANLTDEEIVQAAMNEDQEDEKVETEEEGDNTVSHADTKNALQLAALYIEQQNASTVVDVVFIKKWCDYAFCSKTITSLFFCELCFD</sequence>
<feature type="non-terminal residue" evidence="2">
    <location>
        <position position="1"/>
    </location>
</feature>
<name>A0AAW1HTA7_POPJA</name>
<proteinExistence type="predicted"/>
<dbReference type="AlphaFoldDB" id="A0AAW1HTA7"/>
<keyword evidence="3" id="KW-1185">Reference proteome</keyword>
<reference evidence="2 3" key="1">
    <citation type="journal article" date="2024" name="BMC Genomics">
        <title>De novo assembly and annotation of Popillia japonica's genome with initial clues to its potential as an invasive pest.</title>
        <authorList>
            <person name="Cucini C."/>
            <person name="Boschi S."/>
            <person name="Funari R."/>
            <person name="Cardaioli E."/>
            <person name="Iannotti N."/>
            <person name="Marturano G."/>
            <person name="Paoli F."/>
            <person name="Bruttini M."/>
            <person name="Carapelli A."/>
            <person name="Frati F."/>
            <person name="Nardi F."/>
        </authorList>
    </citation>
    <scope>NUCLEOTIDE SEQUENCE [LARGE SCALE GENOMIC DNA]</scope>
    <source>
        <strain evidence="2">DMR45628</strain>
    </source>
</reference>
<feature type="compositionally biased region" description="Acidic residues" evidence="1">
    <location>
        <begin position="30"/>
        <end position="44"/>
    </location>
</feature>
<protein>
    <submittedName>
        <fullName evidence="2">Uncharacterized protein</fullName>
    </submittedName>
</protein>
<dbReference type="EMBL" id="JASPKY010000974">
    <property type="protein sequence ID" value="KAK9679798.1"/>
    <property type="molecule type" value="Genomic_DNA"/>
</dbReference>
<feature type="region of interest" description="Disordered" evidence="1">
    <location>
        <begin position="29"/>
        <end position="50"/>
    </location>
</feature>
<evidence type="ECO:0000256" key="1">
    <source>
        <dbReference type="SAM" id="MobiDB-lite"/>
    </source>
</evidence>
<evidence type="ECO:0000313" key="2">
    <source>
        <dbReference type="EMBL" id="KAK9679798.1"/>
    </source>
</evidence>
<accession>A0AAW1HTA7</accession>
<comment type="caution">
    <text evidence="2">The sequence shown here is derived from an EMBL/GenBank/DDBJ whole genome shotgun (WGS) entry which is preliminary data.</text>
</comment>
<organism evidence="2 3">
    <name type="scientific">Popillia japonica</name>
    <name type="common">Japanese beetle</name>
    <dbReference type="NCBI Taxonomy" id="7064"/>
    <lineage>
        <taxon>Eukaryota</taxon>
        <taxon>Metazoa</taxon>
        <taxon>Ecdysozoa</taxon>
        <taxon>Arthropoda</taxon>
        <taxon>Hexapoda</taxon>
        <taxon>Insecta</taxon>
        <taxon>Pterygota</taxon>
        <taxon>Neoptera</taxon>
        <taxon>Endopterygota</taxon>
        <taxon>Coleoptera</taxon>
        <taxon>Polyphaga</taxon>
        <taxon>Scarabaeiformia</taxon>
        <taxon>Scarabaeidae</taxon>
        <taxon>Rutelinae</taxon>
        <taxon>Popillia</taxon>
    </lineage>
</organism>